<dbReference type="InterPro" id="IPR045596">
    <property type="entry name" value="DUF6459"/>
</dbReference>
<reference evidence="2 3" key="1">
    <citation type="submission" date="2016-01" db="EMBL/GenBank/DDBJ databases">
        <title>Draft genome sequences of Microbacterium laevaniformans LCDC 91-0039 and the type strain of Microbacterium hominis LCDC 84-209.</title>
        <authorList>
            <person name="Bernier A.-M."/>
            <person name="Bernard K."/>
        </authorList>
    </citation>
    <scope>NUCLEOTIDE SEQUENCE [LARGE SCALE GENOMIC DNA]</scope>
    <source>
        <strain evidence="2 3">LCDC 91-0039</strain>
    </source>
</reference>
<evidence type="ECO:0000313" key="3">
    <source>
        <dbReference type="Proteomes" id="UP000075357"/>
    </source>
</evidence>
<accession>A0A150HD70</accession>
<dbReference type="RefSeq" id="WP_197461958.1">
    <property type="nucleotide sequence ID" value="NZ_LRAD01000042.1"/>
</dbReference>
<feature type="region of interest" description="Disordered" evidence="1">
    <location>
        <begin position="1"/>
        <end position="28"/>
    </location>
</feature>
<proteinExistence type="predicted"/>
<keyword evidence="3" id="KW-1185">Reference proteome</keyword>
<gene>
    <name evidence="2" type="ORF">Mlaev_02148</name>
</gene>
<sequence>MTTASPDAAGTPPRSATARRSVSTPRRGSALEVAEYFAPQRTGTDALPAPEPLLKNLTIGVLEALAGVREVDQLARWFGEDAFRALITRANLSARARSARGVAPARPVHHILSTRHSSPADGVIEGVVIVAGPARTRAVALRLEGWDGRWRATSLALL</sequence>
<dbReference type="STRING" id="36807.Mlaev_02148"/>
<dbReference type="Pfam" id="PF20060">
    <property type="entry name" value="DUF6459"/>
    <property type="match status" value="1"/>
</dbReference>
<protein>
    <recommendedName>
        <fullName evidence="4">3-hydroxyacyl-CoA dehydrogenase</fullName>
    </recommendedName>
</protein>
<dbReference type="Proteomes" id="UP000075357">
    <property type="component" value="Unassembled WGS sequence"/>
</dbReference>
<comment type="caution">
    <text evidence="2">The sequence shown here is derived from an EMBL/GenBank/DDBJ whole genome shotgun (WGS) entry which is preliminary data.</text>
</comment>
<dbReference type="EMBL" id="LRAD01000042">
    <property type="protein sequence ID" value="KXZ59904.1"/>
    <property type="molecule type" value="Genomic_DNA"/>
</dbReference>
<evidence type="ECO:0000256" key="1">
    <source>
        <dbReference type="SAM" id="MobiDB-lite"/>
    </source>
</evidence>
<dbReference type="PATRIC" id="fig|36807.3.peg.2179"/>
<evidence type="ECO:0008006" key="4">
    <source>
        <dbReference type="Google" id="ProtNLM"/>
    </source>
</evidence>
<dbReference type="AlphaFoldDB" id="A0A150HD70"/>
<evidence type="ECO:0000313" key="2">
    <source>
        <dbReference type="EMBL" id="KXZ59904.1"/>
    </source>
</evidence>
<organism evidence="2 3">
    <name type="scientific">Microbacterium laevaniformans</name>
    <dbReference type="NCBI Taxonomy" id="36807"/>
    <lineage>
        <taxon>Bacteria</taxon>
        <taxon>Bacillati</taxon>
        <taxon>Actinomycetota</taxon>
        <taxon>Actinomycetes</taxon>
        <taxon>Micrococcales</taxon>
        <taxon>Microbacteriaceae</taxon>
        <taxon>Microbacterium</taxon>
    </lineage>
</organism>
<name>A0A150HD70_9MICO</name>